<keyword evidence="1" id="KW-0732">Signal</keyword>
<dbReference type="RefSeq" id="WP_150278411.1">
    <property type="nucleotide sequence ID" value="NZ_BMFF01000003.1"/>
</dbReference>
<feature type="chain" id="PRO_5046458206" description="Lipoprotein" evidence="1">
    <location>
        <begin position="27"/>
        <end position="152"/>
    </location>
</feature>
<evidence type="ECO:0000313" key="3">
    <source>
        <dbReference type="Proteomes" id="UP000638188"/>
    </source>
</evidence>
<protein>
    <recommendedName>
        <fullName evidence="4">Lipoprotein</fullName>
    </recommendedName>
</protein>
<organism evidence="2 3">
    <name type="scientific">Halopseudomonas salina</name>
    <dbReference type="NCBI Taxonomy" id="1323744"/>
    <lineage>
        <taxon>Bacteria</taxon>
        <taxon>Pseudomonadati</taxon>
        <taxon>Pseudomonadota</taxon>
        <taxon>Gammaproteobacteria</taxon>
        <taxon>Pseudomonadales</taxon>
        <taxon>Pseudomonadaceae</taxon>
        <taxon>Halopseudomonas</taxon>
    </lineage>
</organism>
<dbReference type="EMBL" id="BMFF01000003">
    <property type="protein sequence ID" value="GGC99408.1"/>
    <property type="molecule type" value="Genomic_DNA"/>
</dbReference>
<evidence type="ECO:0000256" key="1">
    <source>
        <dbReference type="SAM" id="SignalP"/>
    </source>
</evidence>
<feature type="signal peptide" evidence="1">
    <location>
        <begin position="1"/>
        <end position="26"/>
    </location>
</feature>
<evidence type="ECO:0000313" key="2">
    <source>
        <dbReference type="EMBL" id="GGC99408.1"/>
    </source>
</evidence>
<keyword evidence="3" id="KW-1185">Reference proteome</keyword>
<dbReference type="Proteomes" id="UP000638188">
    <property type="component" value="Unassembled WGS sequence"/>
</dbReference>
<accession>A0ABQ1PLP5</accession>
<reference evidence="3" key="1">
    <citation type="journal article" date="2019" name="Int. J. Syst. Evol. Microbiol.">
        <title>The Global Catalogue of Microorganisms (GCM) 10K type strain sequencing project: providing services to taxonomists for standard genome sequencing and annotation.</title>
        <authorList>
            <consortium name="The Broad Institute Genomics Platform"/>
            <consortium name="The Broad Institute Genome Sequencing Center for Infectious Disease"/>
            <person name="Wu L."/>
            <person name="Ma J."/>
        </authorList>
    </citation>
    <scope>NUCLEOTIDE SEQUENCE [LARGE SCALE GENOMIC DNA]</scope>
    <source>
        <strain evidence="3">CGMCC 1.12482</strain>
    </source>
</reference>
<name>A0ABQ1PLP5_9GAMM</name>
<gene>
    <name evidence="2" type="ORF">GCM10007418_18380</name>
</gene>
<evidence type="ECO:0008006" key="4">
    <source>
        <dbReference type="Google" id="ProtNLM"/>
    </source>
</evidence>
<comment type="caution">
    <text evidence="2">The sequence shown here is derived from an EMBL/GenBank/DDBJ whole genome shotgun (WGS) entry which is preliminary data.</text>
</comment>
<dbReference type="PROSITE" id="PS51257">
    <property type="entry name" value="PROKAR_LIPOPROTEIN"/>
    <property type="match status" value="1"/>
</dbReference>
<sequence length="152" mass="16331">MMRTSQRITTACSLMLAAGVLLVGCAAPQPKGPLSEKLARVTLETRPQDRIEAYRLDGQLVSGLHFDDLAPGNHDLRVRYYFEIPGSAGGAGSLGESRWERCILGVRYAGFDGGQDYIFQAQPMGFRASGSLRSANGEKLAEAQVIRCGPAA</sequence>
<proteinExistence type="predicted"/>